<proteinExistence type="predicted"/>
<dbReference type="STRING" id="885580.ENSFDAP00000009640"/>
<keyword evidence="2 4" id="KW-0067">ATP-binding</keyword>
<dbReference type="GO" id="GO:0004386">
    <property type="term" value="F:helicase activity"/>
    <property type="evidence" value="ECO:0007669"/>
    <property type="project" value="UniProtKB-KW"/>
</dbReference>
<keyword evidence="5" id="KW-1185">Reference proteome</keyword>
<dbReference type="SUPFAM" id="SSF57756">
    <property type="entry name" value="Retrovirus zinc finger-like domains"/>
    <property type="match status" value="1"/>
</dbReference>
<feature type="domain" description="Helicase ATP-binding" evidence="3">
    <location>
        <begin position="1"/>
        <end position="61"/>
    </location>
</feature>
<dbReference type="InterPro" id="IPR036875">
    <property type="entry name" value="Znf_CCHC_sf"/>
</dbReference>
<dbReference type="PROSITE" id="PS51192">
    <property type="entry name" value="HELICASE_ATP_BIND_1"/>
    <property type="match status" value="1"/>
</dbReference>
<dbReference type="InterPro" id="IPR014001">
    <property type="entry name" value="Helicase_ATP-bd"/>
</dbReference>
<evidence type="ECO:0000259" key="3">
    <source>
        <dbReference type="PROSITE" id="PS51192"/>
    </source>
</evidence>
<reference evidence="4 5" key="1">
    <citation type="submission" date="2013-11" db="EMBL/GenBank/DDBJ databases">
        <title>The Damaraland mole rat (Fukomys damarensis) genome and evolution of African mole rats.</title>
        <authorList>
            <person name="Gladyshev V.N."/>
            <person name="Fang X."/>
        </authorList>
    </citation>
    <scope>NUCLEOTIDE SEQUENCE [LARGE SCALE GENOMIC DNA]</scope>
    <source>
        <tissue evidence="4">Liver</tissue>
    </source>
</reference>
<dbReference type="EMBL" id="KN123370">
    <property type="protein sequence ID" value="KFO25337.1"/>
    <property type="molecule type" value="Genomic_DNA"/>
</dbReference>
<evidence type="ECO:0000313" key="5">
    <source>
        <dbReference type="Proteomes" id="UP000028990"/>
    </source>
</evidence>
<dbReference type="GO" id="GO:0005524">
    <property type="term" value="F:ATP binding"/>
    <property type="evidence" value="ECO:0007669"/>
    <property type="project" value="InterPro"/>
</dbReference>
<accession>A0A091D2W2</accession>
<dbReference type="InterPro" id="IPR027417">
    <property type="entry name" value="P-loop_NTPase"/>
</dbReference>
<gene>
    <name evidence="4" type="ORF">H920_13283</name>
</gene>
<evidence type="ECO:0000256" key="1">
    <source>
        <dbReference type="ARBA" id="ARBA00022801"/>
    </source>
</evidence>
<keyword evidence="1" id="KW-0378">Hydrolase</keyword>
<dbReference type="GO" id="GO:0008270">
    <property type="term" value="F:zinc ion binding"/>
    <property type="evidence" value="ECO:0007669"/>
    <property type="project" value="InterPro"/>
</dbReference>
<keyword evidence="2 4" id="KW-0547">Nucleotide-binding</keyword>
<name>A0A091D2W2_FUKDA</name>
<sequence length="124" mass="14115">MSISYLALDEADSMTDMGFEGDICTIFFYFKGQWQTLLFSATMPKRIQKFAKSALRQNRRYHQCHKDCTEGMMLDIGGQCGCAFCGDFGHQIIDCPNIKAMQTKHVSNIGHNDYGLLSHLFPFQ</sequence>
<protein>
    <submittedName>
        <fullName evidence="4">Putative ATP-dependent RNA helicase DDX41</fullName>
    </submittedName>
</protein>
<dbReference type="Proteomes" id="UP000028990">
    <property type="component" value="Unassembled WGS sequence"/>
</dbReference>
<dbReference type="AlphaFoldDB" id="A0A091D2W2"/>
<dbReference type="Gene3D" id="3.40.50.300">
    <property type="entry name" value="P-loop containing nucleotide triphosphate hydrolases"/>
    <property type="match status" value="1"/>
</dbReference>
<dbReference type="GO" id="GO:0016787">
    <property type="term" value="F:hydrolase activity"/>
    <property type="evidence" value="ECO:0007669"/>
    <property type="project" value="UniProtKB-KW"/>
</dbReference>
<dbReference type="SUPFAM" id="SSF52540">
    <property type="entry name" value="P-loop containing nucleoside triphosphate hydrolases"/>
    <property type="match status" value="1"/>
</dbReference>
<keyword evidence="2 4" id="KW-0347">Helicase</keyword>
<evidence type="ECO:0000313" key="4">
    <source>
        <dbReference type="EMBL" id="KFO25337.1"/>
    </source>
</evidence>
<dbReference type="GO" id="GO:0003676">
    <property type="term" value="F:nucleic acid binding"/>
    <property type="evidence" value="ECO:0007669"/>
    <property type="project" value="InterPro"/>
</dbReference>
<organism evidence="4 5">
    <name type="scientific">Fukomys damarensis</name>
    <name type="common">Damaraland mole rat</name>
    <name type="synonym">Cryptomys damarensis</name>
    <dbReference type="NCBI Taxonomy" id="885580"/>
    <lineage>
        <taxon>Eukaryota</taxon>
        <taxon>Metazoa</taxon>
        <taxon>Chordata</taxon>
        <taxon>Craniata</taxon>
        <taxon>Vertebrata</taxon>
        <taxon>Euteleostomi</taxon>
        <taxon>Mammalia</taxon>
        <taxon>Eutheria</taxon>
        <taxon>Euarchontoglires</taxon>
        <taxon>Glires</taxon>
        <taxon>Rodentia</taxon>
        <taxon>Hystricomorpha</taxon>
        <taxon>Bathyergidae</taxon>
        <taxon>Fukomys</taxon>
    </lineage>
</organism>
<evidence type="ECO:0000256" key="2">
    <source>
        <dbReference type="ARBA" id="ARBA00022806"/>
    </source>
</evidence>
<dbReference type="InterPro" id="IPR011545">
    <property type="entry name" value="DEAD/DEAH_box_helicase_dom"/>
</dbReference>
<dbReference type="Pfam" id="PF00270">
    <property type="entry name" value="DEAD"/>
    <property type="match status" value="1"/>
</dbReference>
<dbReference type="PANTHER" id="PTHR47958">
    <property type="entry name" value="ATP-DEPENDENT RNA HELICASE DBP3"/>
    <property type="match status" value="1"/>
</dbReference>